<feature type="domain" description="PHD-type" evidence="16">
    <location>
        <begin position="603"/>
        <end position="659"/>
    </location>
</feature>
<keyword evidence="6" id="KW-0862">Zinc</keyword>
<reference evidence="20" key="1">
    <citation type="submission" date="2025-08" db="UniProtKB">
        <authorList>
            <consortium name="RefSeq"/>
        </authorList>
    </citation>
    <scope>IDENTIFICATION</scope>
</reference>
<feature type="domain" description="JmjC" evidence="18">
    <location>
        <begin position="143"/>
        <end position="312"/>
    </location>
</feature>
<evidence type="ECO:0000256" key="5">
    <source>
        <dbReference type="ARBA" id="ARBA00022771"/>
    </source>
</evidence>
<dbReference type="Pfam" id="PF02373">
    <property type="entry name" value="JmjC"/>
    <property type="match status" value="1"/>
</dbReference>
<dbReference type="Gene3D" id="2.60.120.650">
    <property type="entry name" value="Cupin"/>
    <property type="match status" value="1"/>
</dbReference>
<dbReference type="InterPro" id="IPR032675">
    <property type="entry name" value="LRR_dom_sf"/>
</dbReference>
<dbReference type="InterPro" id="IPR019786">
    <property type="entry name" value="Zinc_finger_PHD-type_CS"/>
</dbReference>
<evidence type="ECO:0000256" key="4">
    <source>
        <dbReference type="ARBA" id="ARBA00022723"/>
    </source>
</evidence>
<evidence type="ECO:0000256" key="15">
    <source>
        <dbReference type="PROSITE-ProRule" id="PRU00509"/>
    </source>
</evidence>
<dbReference type="Gene3D" id="1.20.58.1360">
    <property type="match status" value="1"/>
</dbReference>
<evidence type="ECO:0000256" key="1">
    <source>
        <dbReference type="ARBA" id="ARBA00004123"/>
    </source>
</evidence>
<dbReference type="RefSeq" id="XP_065663652.1">
    <property type="nucleotide sequence ID" value="XM_065807580.1"/>
</dbReference>
<dbReference type="Gene3D" id="3.30.40.10">
    <property type="entry name" value="Zinc/RING finger domain, C3HC4 (zinc finger)"/>
    <property type="match status" value="1"/>
</dbReference>
<dbReference type="SUPFAM" id="SSF57903">
    <property type="entry name" value="FYVE/PHD zinc finger"/>
    <property type="match status" value="1"/>
</dbReference>
<keyword evidence="8" id="KW-0223">Dioxygenase</keyword>
<protein>
    <submittedName>
        <fullName evidence="20">Lysine-specific demethylase 2B isoform X4</fullName>
    </submittedName>
</protein>
<evidence type="ECO:0000256" key="10">
    <source>
        <dbReference type="ARBA" id="ARBA00023004"/>
    </source>
</evidence>
<evidence type="ECO:0000313" key="19">
    <source>
        <dbReference type="Proteomes" id="UP001652625"/>
    </source>
</evidence>
<dbReference type="InterPro" id="IPR013083">
    <property type="entry name" value="Znf_RING/FYVE/PHD"/>
</dbReference>
<dbReference type="InterPro" id="IPR019787">
    <property type="entry name" value="Znf_PHD-finger"/>
</dbReference>
<evidence type="ECO:0000256" key="6">
    <source>
        <dbReference type="ARBA" id="ARBA00022833"/>
    </source>
</evidence>
<dbReference type="PROSITE" id="PS50016">
    <property type="entry name" value="ZF_PHD_2"/>
    <property type="match status" value="1"/>
</dbReference>
<dbReference type="PROSITE" id="PS51184">
    <property type="entry name" value="JMJC"/>
    <property type="match status" value="1"/>
</dbReference>
<evidence type="ECO:0000256" key="11">
    <source>
        <dbReference type="ARBA" id="ARBA00023015"/>
    </source>
</evidence>
<dbReference type="CDD" id="cd22122">
    <property type="entry name" value="F-box_JHDM"/>
    <property type="match status" value="1"/>
</dbReference>
<dbReference type="InterPro" id="IPR001810">
    <property type="entry name" value="F-box_dom"/>
</dbReference>
<dbReference type="SUPFAM" id="SSF52047">
    <property type="entry name" value="RNI-like"/>
    <property type="match status" value="1"/>
</dbReference>
<evidence type="ECO:0000256" key="2">
    <source>
        <dbReference type="ARBA" id="ARBA00022491"/>
    </source>
</evidence>
<dbReference type="PROSITE" id="PS51058">
    <property type="entry name" value="ZF_CXXC"/>
    <property type="match status" value="1"/>
</dbReference>
<evidence type="ECO:0000256" key="9">
    <source>
        <dbReference type="ARBA" id="ARBA00023002"/>
    </source>
</evidence>
<evidence type="ECO:0000259" key="16">
    <source>
        <dbReference type="PROSITE" id="PS50016"/>
    </source>
</evidence>
<organism evidence="19 20">
    <name type="scientific">Hydra vulgaris</name>
    <name type="common">Hydra</name>
    <name type="synonym">Hydra attenuata</name>
    <dbReference type="NCBI Taxonomy" id="6087"/>
    <lineage>
        <taxon>Eukaryota</taxon>
        <taxon>Metazoa</taxon>
        <taxon>Cnidaria</taxon>
        <taxon>Hydrozoa</taxon>
        <taxon>Hydroidolina</taxon>
        <taxon>Anthoathecata</taxon>
        <taxon>Aplanulata</taxon>
        <taxon>Hydridae</taxon>
        <taxon>Hydra</taxon>
    </lineage>
</organism>
<keyword evidence="9" id="KW-0560">Oxidoreductase</keyword>
<dbReference type="GeneID" id="100212991"/>
<dbReference type="Pfam" id="PF12937">
    <property type="entry name" value="F-box-like"/>
    <property type="match status" value="1"/>
</dbReference>
<dbReference type="InterPro" id="IPR041070">
    <property type="entry name" value="JHD"/>
</dbReference>
<keyword evidence="10" id="KW-0408">Iron</keyword>
<keyword evidence="2" id="KW-0678">Repressor</keyword>
<dbReference type="Gene3D" id="3.80.10.10">
    <property type="entry name" value="Ribonuclease Inhibitor"/>
    <property type="match status" value="1"/>
</dbReference>
<dbReference type="InterPro" id="IPR003347">
    <property type="entry name" value="JmjC_dom"/>
</dbReference>
<dbReference type="InterPro" id="IPR011011">
    <property type="entry name" value="Znf_FYVE_PHD"/>
</dbReference>
<dbReference type="CDD" id="cd21743">
    <property type="entry name" value="CTD_KDM2A_2B-like"/>
    <property type="match status" value="1"/>
</dbReference>
<dbReference type="SMART" id="SM00367">
    <property type="entry name" value="LRR_CC"/>
    <property type="match status" value="3"/>
</dbReference>
<feature type="domain" description="CXXC-type" evidence="17">
    <location>
        <begin position="550"/>
        <end position="596"/>
    </location>
</feature>
<keyword evidence="7" id="KW-0156">Chromatin regulator</keyword>
<sequence>MDGFGRSLRAREAKVYNDTKIDDVIEGKRQFCVEEKLVDKKFNENLHDVILEMDGQNFSLKYIQENGFNMPILFKRKDGLGLKMPDANLFSVIDVKSYVGARRVLDVFDCDTHESIQMSVHQWVKYYMGVEREKVLNVTSLEFSHTGLDRLVKCPDVVENDLDWVQMVWPKHLLSEQKDTTNVIENMKYPKVRKYCLMSVAGCYTDFHIDFGGTSVWYHILKGAKVFWLIPPTDENLKYYEYWVLSGRQQDMFLGDIVNQCHRVHLIEGDTFMIPTGWIHSVYTPVDSLVFGGNFIHSYNISLQLKAAKIEETTHVPRKLCFPFFAELHWYVIKAYVDILERDLDERRILEFEAEDEGFLKAVKDDALEDTIKVKQKWANVYLTNYELSGLKDLCNTFRTWNLAKFNFPSDLKEDGMYLIDRLEELLQHHEDDDQFLACQGVNIFKQLNDHVNPSEQETESPQNNISLENITPKKTTPKKILTEEIPLKPIFNEKFNKYLQKKNISLEGITKPSTRSKLKAEILSVPSKNKRKARIESEELSAHAKKNKTVVRRVRCRSCDGCLQKNCDECRYCLDMIKNGGPGLLKQSCARRFCQNPKLPAYVECYICHNGHKEDERILMECSICSEIVHPECLKKSSPCKMSKKVNNCWECPKCCTDKKAEKFSPQKARGHMSDFKRKQMVFKQDLSNEPRPEENRHQPIKSLISNTKPLSNKQMINKVQNLKEILNKSKLCVDKKIVVDIKGKNGHNKEMVSKGNKNKVTCNDLDSNIELRKLKAPKHKSFDKVTENIRSTLTTHAPIMVVRPGPFTQLETCIMSDGEKHPLNRKLWVRVFVYLNKNDISNCMLVSKAWNQWCLDSCLWSEIDISNRNLSISMLCGIVRRQPSLLKLSSTNPTAKQLEWLLKRLPRLEGLNLSLSTAPAISALMRVDCSQLKYLNLSWSSAIYDKLMIQLLGPIKLYPVYCVERRLPRLSELILTGCDISDETTTYIFNNLKNLRRLDISYCLRVTVVGVEVLIKNEHVSKDVLQEVLCEGCSFSENLILFFRRFPQLP</sequence>
<evidence type="ECO:0000256" key="8">
    <source>
        <dbReference type="ARBA" id="ARBA00022964"/>
    </source>
</evidence>
<dbReference type="SMART" id="SM00558">
    <property type="entry name" value="JmjC"/>
    <property type="match status" value="1"/>
</dbReference>
<evidence type="ECO:0000256" key="3">
    <source>
        <dbReference type="ARBA" id="ARBA00022614"/>
    </source>
</evidence>
<dbReference type="Pfam" id="PF16866">
    <property type="entry name" value="PHD_4"/>
    <property type="match status" value="1"/>
</dbReference>
<name>A0ABM4CPA0_HYDVU</name>
<dbReference type="CDD" id="cd15555">
    <property type="entry name" value="PHD_KDM2A_2B"/>
    <property type="match status" value="1"/>
</dbReference>
<gene>
    <name evidence="20" type="primary">LOC100212991</name>
</gene>
<keyword evidence="5 15" id="KW-0863">Zinc-finger</keyword>
<dbReference type="Proteomes" id="UP001652625">
    <property type="component" value="Chromosome 10"/>
</dbReference>
<dbReference type="InterPro" id="IPR006553">
    <property type="entry name" value="Leu-rich_rpt_Cys-con_subtyp"/>
</dbReference>
<evidence type="ECO:0000313" key="20">
    <source>
        <dbReference type="RefSeq" id="XP_065663652.1"/>
    </source>
</evidence>
<dbReference type="SUPFAM" id="SSF51197">
    <property type="entry name" value="Clavaminate synthase-like"/>
    <property type="match status" value="1"/>
</dbReference>
<dbReference type="Pfam" id="PF02008">
    <property type="entry name" value="zf-CXXC"/>
    <property type="match status" value="1"/>
</dbReference>
<evidence type="ECO:0000256" key="13">
    <source>
        <dbReference type="ARBA" id="ARBA00023163"/>
    </source>
</evidence>
<keyword evidence="3" id="KW-0433">Leucine-rich repeat</keyword>
<keyword evidence="12" id="KW-0238">DNA-binding</keyword>
<dbReference type="PROSITE" id="PS01359">
    <property type="entry name" value="ZF_PHD_1"/>
    <property type="match status" value="1"/>
</dbReference>
<dbReference type="Pfam" id="PF17811">
    <property type="entry name" value="JHD"/>
    <property type="match status" value="1"/>
</dbReference>
<dbReference type="InterPro" id="IPR050690">
    <property type="entry name" value="JHDM1_Histone_Demethylase"/>
</dbReference>
<dbReference type="InterPro" id="IPR002857">
    <property type="entry name" value="Znf_CXXC"/>
</dbReference>
<evidence type="ECO:0000256" key="12">
    <source>
        <dbReference type="ARBA" id="ARBA00023125"/>
    </source>
</evidence>
<keyword evidence="14" id="KW-0539">Nucleus</keyword>
<keyword evidence="19" id="KW-1185">Reference proteome</keyword>
<accession>A0ABM4CPA0</accession>
<proteinExistence type="predicted"/>
<evidence type="ECO:0000259" key="18">
    <source>
        <dbReference type="PROSITE" id="PS51184"/>
    </source>
</evidence>
<comment type="subcellular location">
    <subcellularLocation>
        <location evidence="1">Nucleus</location>
    </subcellularLocation>
</comment>
<keyword evidence="4" id="KW-0479">Metal-binding</keyword>
<evidence type="ECO:0000256" key="7">
    <source>
        <dbReference type="ARBA" id="ARBA00022853"/>
    </source>
</evidence>
<dbReference type="PANTHER" id="PTHR23123">
    <property type="entry name" value="PHD/F-BOX CONTAINING PROTEIN"/>
    <property type="match status" value="1"/>
</dbReference>
<keyword evidence="13" id="KW-0804">Transcription</keyword>
<keyword evidence="11" id="KW-0805">Transcription regulation</keyword>
<evidence type="ECO:0000259" key="17">
    <source>
        <dbReference type="PROSITE" id="PS51058"/>
    </source>
</evidence>
<evidence type="ECO:0000256" key="14">
    <source>
        <dbReference type="ARBA" id="ARBA00023242"/>
    </source>
</evidence>